<feature type="transmembrane region" description="Helical" evidence="9">
    <location>
        <begin position="155"/>
        <end position="179"/>
    </location>
</feature>
<keyword evidence="6" id="KW-0769">Symport</keyword>
<sequence>MQNLENTPALTTAQRIKSIIGGSLGNLVEWYDWYIYSSFTLYFAGSFFPSQNATAQLLNSAGVFALGFLMRPIGGWVMGTFADKHGRKKALTLSVLLMSLGSLMITVVPTYQQIGIAAPIVLVLARVIQGLSVGGEYGTSATYLSEMAAKRHRGFYSSFQYVTLIMGQLLALSVLVLLQRVFLSEQQLHSWGWRIPFAVGAILAITVMYLRRSLHESVAITSTKTSSAQKGTLAGLLQHPKAVLTVIGLTVGGTVAFYTYTTYMQKFLVDTAGFSKAEATLISTLTTIVFMLMQPLFGAVSDRIGRRPLLIAFGLLGTLSTVPIMTSLSHTTSFWPALGLILIALLIVSGYTSINAVVKAELFPAEIRALGVGLPYAIAVSVFGGTAEYIALDFKQAGHASYFYWYVTACIAVSLVIYVFMNDTHKHSKIED</sequence>
<dbReference type="PANTHER" id="PTHR43528:SF5">
    <property type="entry name" value="PROLINE_BETAINE TRANSPORTER"/>
    <property type="match status" value="1"/>
</dbReference>
<keyword evidence="4" id="KW-1003">Cell membrane</keyword>
<dbReference type="InterPro" id="IPR011701">
    <property type="entry name" value="MFS"/>
</dbReference>
<feature type="transmembrane region" description="Helical" evidence="9">
    <location>
        <begin position="90"/>
        <end position="108"/>
    </location>
</feature>
<dbReference type="PROSITE" id="PS00217">
    <property type="entry name" value="SUGAR_TRANSPORT_2"/>
    <property type="match status" value="1"/>
</dbReference>
<keyword evidence="3" id="KW-0813">Transport</keyword>
<accession>A0A7L5DTY3</accession>
<dbReference type="FunFam" id="1.20.1250.20:FF:000001">
    <property type="entry name" value="Dicarboxylate MFS transporter"/>
    <property type="match status" value="1"/>
</dbReference>
<dbReference type="RefSeq" id="WP_169605530.1">
    <property type="nucleotide sequence ID" value="NZ_CP051682.1"/>
</dbReference>
<feature type="transmembrane region" description="Helical" evidence="9">
    <location>
        <begin position="309"/>
        <end position="328"/>
    </location>
</feature>
<keyword evidence="12" id="KW-1185">Reference proteome</keyword>
<evidence type="ECO:0000256" key="4">
    <source>
        <dbReference type="ARBA" id="ARBA00022475"/>
    </source>
</evidence>
<dbReference type="Proteomes" id="UP000503278">
    <property type="component" value="Chromosome"/>
</dbReference>
<protein>
    <submittedName>
        <fullName evidence="11">MFS transporter</fullName>
    </submittedName>
</protein>
<keyword evidence="7 9" id="KW-1133">Transmembrane helix</keyword>
<dbReference type="AlphaFoldDB" id="A0A7L5DTY3"/>
<gene>
    <name evidence="11" type="ORF">HH214_00815</name>
</gene>
<feature type="domain" description="Major facilitator superfamily (MFS) profile" evidence="10">
    <location>
        <begin position="18"/>
        <end position="426"/>
    </location>
</feature>
<dbReference type="GO" id="GO:0005886">
    <property type="term" value="C:plasma membrane"/>
    <property type="evidence" value="ECO:0007669"/>
    <property type="project" value="UniProtKB-SubCell"/>
</dbReference>
<feature type="transmembrane region" description="Helical" evidence="9">
    <location>
        <begin position="57"/>
        <end position="78"/>
    </location>
</feature>
<organism evidence="11 12">
    <name type="scientific">Mucilaginibacter robiniae</name>
    <dbReference type="NCBI Taxonomy" id="2728022"/>
    <lineage>
        <taxon>Bacteria</taxon>
        <taxon>Pseudomonadati</taxon>
        <taxon>Bacteroidota</taxon>
        <taxon>Sphingobacteriia</taxon>
        <taxon>Sphingobacteriales</taxon>
        <taxon>Sphingobacteriaceae</taxon>
        <taxon>Mucilaginibacter</taxon>
    </lineage>
</organism>
<dbReference type="EMBL" id="CP051682">
    <property type="protein sequence ID" value="QJD94512.1"/>
    <property type="molecule type" value="Genomic_DNA"/>
</dbReference>
<feature type="transmembrane region" description="Helical" evidence="9">
    <location>
        <begin position="242"/>
        <end position="260"/>
    </location>
</feature>
<dbReference type="FunFam" id="1.20.1250.20:FF:000300">
    <property type="entry name" value="Dicarboxylate MFS transporter"/>
    <property type="match status" value="1"/>
</dbReference>
<dbReference type="KEGG" id="mrob:HH214_00815"/>
<dbReference type="SUPFAM" id="SSF103473">
    <property type="entry name" value="MFS general substrate transporter"/>
    <property type="match status" value="1"/>
</dbReference>
<name>A0A7L5DTY3_9SPHI</name>
<dbReference type="InterPro" id="IPR036259">
    <property type="entry name" value="MFS_trans_sf"/>
</dbReference>
<reference evidence="11 12" key="1">
    <citation type="submission" date="2020-04" db="EMBL/GenBank/DDBJ databases">
        <title>Genome sequencing of novel species.</title>
        <authorList>
            <person name="Heo J."/>
            <person name="Kim S.-J."/>
            <person name="Kim J.-S."/>
            <person name="Hong S.-B."/>
            <person name="Kwon S.-W."/>
        </authorList>
    </citation>
    <scope>NUCLEOTIDE SEQUENCE [LARGE SCALE GENOMIC DNA]</scope>
    <source>
        <strain evidence="11 12">F39-2</strain>
    </source>
</reference>
<feature type="transmembrane region" description="Helical" evidence="9">
    <location>
        <begin position="334"/>
        <end position="358"/>
    </location>
</feature>
<evidence type="ECO:0000256" key="8">
    <source>
        <dbReference type="ARBA" id="ARBA00023136"/>
    </source>
</evidence>
<dbReference type="Gene3D" id="1.20.1250.20">
    <property type="entry name" value="MFS general substrate transporter like domains"/>
    <property type="match status" value="2"/>
</dbReference>
<dbReference type="InterPro" id="IPR051084">
    <property type="entry name" value="H+-coupled_symporters"/>
</dbReference>
<proteinExistence type="inferred from homology"/>
<keyword evidence="8 9" id="KW-0472">Membrane</keyword>
<dbReference type="PANTHER" id="PTHR43528">
    <property type="entry name" value="ALPHA-KETOGLUTARATE PERMEASE"/>
    <property type="match status" value="1"/>
</dbReference>
<dbReference type="GO" id="GO:0015293">
    <property type="term" value="F:symporter activity"/>
    <property type="evidence" value="ECO:0007669"/>
    <property type="project" value="UniProtKB-KW"/>
</dbReference>
<feature type="transmembrane region" description="Helical" evidence="9">
    <location>
        <begin position="403"/>
        <end position="421"/>
    </location>
</feature>
<dbReference type="InterPro" id="IPR005829">
    <property type="entry name" value="Sugar_transporter_CS"/>
</dbReference>
<feature type="transmembrane region" description="Helical" evidence="9">
    <location>
        <begin position="114"/>
        <end position="134"/>
    </location>
</feature>
<evidence type="ECO:0000259" key="10">
    <source>
        <dbReference type="PROSITE" id="PS50850"/>
    </source>
</evidence>
<feature type="transmembrane region" description="Helical" evidence="9">
    <location>
        <begin position="280"/>
        <end position="297"/>
    </location>
</feature>
<evidence type="ECO:0000256" key="1">
    <source>
        <dbReference type="ARBA" id="ARBA00004651"/>
    </source>
</evidence>
<evidence type="ECO:0000256" key="5">
    <source>
        <dbReference type="ARBA" id="ARBA00022692"/>
    </source>
</evidence>
<evidence type="ECO:0000256" key="7">
    <source>
        <dbReference type="ARBA" id="ARBA00022989"/>
    </source>
</evidence>
<dbReference type="InterPro" id="IPR020846">
    <property type="entry name" value="MFS_dom"/>
</dbReference>
<dbReference type="PROSITE" id="PS50850">
    <property type="entry name" value="MFS"/>
    <property type="match status" value="1"/>
</dbReference>
<keyword evidence="5 9" id="KW-0812">Transmembrane</keyword>
<evidence type="ECO:0000256" key="3">
    <source>
        <dbReference type="ARBA" id="ARBA00022448"/>
    </source>
</evidence>
<dbReference type="Pfam" id="PF07690">
    <property type="entry name" value="MFS_1"/>
    <property type="match status" value="1"/>
</dbReference>
<dbReference type="CDD" id="cd17367">
    <property type="entry name" value="MFS_KgtP"/>
    <property type="match status" value="1"/>
</dbReference>
<comment type="similarity">
    <text evidence="2">Belongs to the major facilitator superfamily. Metabolite:H+ Symporter (MHS) family (TC 2.A.1.6) family.</text>
</comment>
<feature type="transmembrane region" description="Helical" evidence="9">
    <location>
        <begin position="370"/>
        <end position="391"/>
    </location>
</feature>
<evidence type="ECO:0000256" key="6">
    <source>
        <dbReference type="ARBA" id="ARBA00022847"/>
    </source>
</evidence>
<comment type="subcellular location">
    <subcellularLocation>
        <location evidence="1">Cell membrane</location>
        <topology evidence="1">Multi-pass membrane protein</topology>
    </subcellularLocation>
</comment>
<evidence type="ECO:0000313" key="11">
    <source>
        <dbReference type="EMBL" id="QJD94512.1"/>
    </source>
</evidence>
<evidence type="ECO:0000256" key="2">
    <source>
        <dbReference type="ARBA" id="ARBA00008240"/>
    </source>
</evidence>
<feature type="transmembrane region" description="Helical" evidence="9">
    <location>
        <begin position="191"/>
        <end position="210"/>
    </location>
</feature>
<evidence type="ECO:0000313" key="12">
    <source>
        <dbReference type="Proteomes" id="UP000503278"/>
    </source>
</evidence>
<evidence type="ECO:0000256" key="9">
    <source>
        <dbReference type="SAM" id="Phobius"/>
    </source>
</evidence>